<evidence type="ECO:0000313" key="2">
    <source>
        <dbReference type="Proteomes" id="UP000814033"/>
    </source>
</evidence>
<dbReference type="Proteomes" id="UP000814033">
    <property type="component" value="Unassembled WGS sequence"/>
</dbReference>
<reference evidence="1" key="2">
    <citation type="journal article" date="2022" name="New Phytol.">
        <title>Evolutionary transition to the ectomycorrhizal habit in the genomes of a hyperdiverse lineage of mushroom-forming fungi.</title>
        <authorList>
            <person name="Looney B."/>
            <person name="Miyauchi S."/>
            <person name="Morin E."/>
            <person name="Drula E."/>
            <person name="Courty P.E."/>
            <person name="Kohler A."/>
            <person name="Kuo A."/>
            <person name="LaButti K."/>
            <person name="Pangilinan J."/>
            <person name="Lipzen A."/>
            <person name="Riley R."/>
            <person name="Andreopoulos W."/>
            <person name="He G."/>
            <person name="Johnson J."/>
            <person name="Nolan M."/>
            <person name="Tritt A."/>
            <person name="Barry K.W."/>
            <person name="Grigoriev I.V."/>
            <person name="Nagy L.G."/>
            <person name="Hibbett D."/>
            <person name="Henrissat B."/>
            <person name="Matheny P.B."/>
            <person name="Labbe J."/>
            <person name="Martin F.M."/>
        </authorList>
    </citation>
    <scope>NUCLEOTIDE SEQUENCE</scope>
    <source>
        <strain evidence="1">FP105234-sp</strain>
    </source>
</reference>
<dbReference type="EMBL" id="MU276119">
    <property type="protein sequence ID" value="KAI0041494.1"/>
    <property type="molecule type" value="Genomic_DNA"/>
</dbReference>
<name>A0ACB8RBK4_9AGAM</name>
<organism evidence="1 2">
    <name type="scientific">Auriscalpium vulgare</name>
    <dbReference type="NCBI Taxonomy" id="40419"/>
    <lineage>
        <taxon>Eukaryota</taxon>
        <taxon>Fungi</taxon>
        <taxon>Dikarya</taxon>
        <taxon>Basidiomycota</taxon>
        <taxon>Agaricomycotina</taxon>
        <taxon>Agaricomycetes</taxon>
        <taxon>Russulales</taxon>
        <taxon>Auriscalpiaceae</taxon>
        <taxon>Auriscalpium</taxon>
    </lineage>
</organism>
<protein>
    <submittedName>
        <fullName evidence="1">Uncharacterized protein</fullName>
    </submittedName>
</protein>
<feature type="non-terminal residue" evidence="1">
    <location>
        <position position="111"/>
    </location>
</feature>
<keyword evidence="2" id="KW-1185">Reference proteome</keyword>
<proteinExistence type="predicted"/>
<feature type="non-terminal residue" evidence="1">
    <location>
        <position position="1"/>
    </location>
</feature>
<evidence type="ECO:0000313" key="1">
    <source>
        <dbReference type="EMBL" id="KAI0041494.1"/>
    </source>
</evidence>
<accession>A0ACB8RBK4</accession>
<reference evidence="1" key="1">
    <citation type="submission" date="2021-02" db="EMBL/GenBank/DDBJ databases">
        <authorList>
            <consortium name="DOE Joint Genome Institute"/>
            <person name="Ahrendt S."/>
            <person name="Looney B.P."/>
            <person name="Miyauchi S."/>
            <person name="Morin E."/>
            <person name="Drula E."/>
            <person name="Courty P.E."/>
            <person name="Chicoki N."/>
            <person name="Fauchery L."/>
            <person name="Kohler A."/>
            <person name="Kuo A."/>
            <person name="Labutti K."/>
            <person name="Pangilinan J."/>
            <person name="Lipzen A."/>
            <person name="Riley R."/>
            <person name="Andreopoulos W."/>
            <person name="He G."/>
            <person name="Johnson J."/>
            <person name="Barry K.W."/>
            <person name="Grigoriev I.V."/>
            <person name="Nagy L."/>
            <person name="Hibbett D."/>
            <person name="Henrissat B."/>
            <person name="Matheny P.B."/>
            <person name="Labbe J."/>
            <person name="Martin F."/>
        </authorList>
    </citation>
    <scope>NUCLEOTIDE SEQUENCE</scope>
    <source>
        <strain evidence="1">FP105234-sp</strain>
    </source>
</reference>
<gene>
    <name evidence="1" type="ORF">FA95DRAFT_1468683</name>
</gene>
<comment type="caution">
    <text evidence="1">The sequence shown here is derived from an EMBL/GenBank/DDBJ whole genome shotgun (WGS) entry which is preliminary data.</text>
</comment>
<sequence length="111" mass="12066">TSQGTKNLLRNIQQCEKRRGVAAGSNSSAGAQQTITNAVSAYTPARHRALIAMRCAHSKRPFRSVLDAHYQAEVELLRPGTILPAPSTVSRDVQAIYDKGADAVKAYFLVR</sequence>